<protein>
    <submittedName>
        <fullName evidence="1">Putative phosphoglycerate mutase family protein</fullName>
    </submittedName>
</protein>
<organism evidence="1">
    <name type="scientific">Tupanvirus soda lake</name>
    <dbReference type="NCBI Taxonomy" id="2126985"/>
    <lineage>
        <taxon>Viruses</taxon>
        <taxon>Varidnaviria</taxon>
        <taxon>Bamfordvirae</taxon>
        <taxon>Nucleocytoviricota</taxon>
        <taxon>Megaviricetes</taxon>
        <taxon>Imitervirales</taxon>
        <taxon>Mimiviridae</taxon>
        <taxon>Megamimivirinae</taxon>
        <taxon>Tupanvirus</taxon>
        <taxon>Tupanvirus salinum</taxon>
    </lineage>
</organism>
<dbReference type="Gene3D" id="3.40.50.1240">
    <property type="entry name" value="Phosphoglycerate mutase-like"/>
    <property type="match status" value="1"/>
</dbReference>
<dbReference type="EMBL" id="KY523104">
    <property type="protein sequence ID" value="QKU35898.1"/>
    <property type="molecule type" value="Genomic_DNA"/>
</dbReference>
<dbReference type="CDD" id="cd07067">
    <property type="entry name" value="HP_PGM_like"/>
    <property type="match status" value="1"/>
</dbReference>
<evidence type="ECO:0000313" key="1">
    <source>
        <dbReference type="EMBL" id="QKU35898.1"/>
    </source>
</evidence>
<sequence length="201" mass="23622">MVQIKIIRHSERLDYSRPLYWLLCFGHYWADTPLTKNGHVIANVKGKEMVTENFNPKHIYTSPYTRTMATATEIKESFPHSEIIIEPLLAEYQPYFKHNINLYPNGIPTTYNGQETEFIYPETYETFEKRIKFIISKLIEKHDTDIIIVTHGEVLKTYINYIQSLYPDLMLDPGTTPYLTVLSFKYDKETNKIDQSSVKID</sequence>
<dbReference type="PANTHER" id="PTHR16469">
    <property type="entry name" value="UBIQUITIN-ASSOCIATED AND SH3 DOMAIN-CONTAINING BA-RELATED"/>
    <property type="match status" value="1"/>
</dbReference>
<dbReference type="InterPro" id="IPR029033">
    <property type="entry name" value="His_PPase_superfam"/>
</dbReference>
<dbReference type="PANTHER" id="PTHR16469:SF27">
    <property type="entry name" value="UBIQUITIN-ASSOCIATED AND SH3 DOMAIN-CONTAINING BA-RELATED"/>
    <property type="match status" value="1"/>
</dbReference>
<accession>A0A6N1NXG2</accession>
<name>A0A6N1NXG2_9VIRU</name>
<dbReference type="GeneID" id="80519345"/>
<dbReference type="InterPro" id="IPR013078">
    <property type="entry name" value="His_Pase_superF_clade-1"/>
</dbReference>
<dbReference type="Pfam" id="PF00300">
    <property type="entry name" value="His_Phos_1"/>
    <property type="match status" value="1"/>
</dbReference>
<reference evidence="1" key="2">
    <citation type="journal article" date="2018" name="Nat. Commun.">
        <title>Tailed giant Tupanvirus possesses the most complete translational apparatus of the known virosphere.</title>
        <authorList>
            <person name="Abrahao J."/>
            <person name="Silva L."/>
            <person name="Silva L.S."/>
            <person name="Khalil J.Y.B."/>
            <person name="Rodrigues R."/>
            <person name="Arantes T."/>
            <person name="Assis F."/>
            <person name="Boratto P."/>
            <person name="Andrade M."/>
            <person name="Kroon E.G."/>
            <person name="Ribeiro B."/>
            <person name="Bergier I."/>
            <person name="Seligmann H."/>
            <person name="Ghigo E."/>
            <person name="Colson P."/>
            <person name="Levasseur A."/>
            <person name="Kroemer G."/>
            <person name="Raoult D."/>
            <person name="La Scola B."/>
        </authorList>
    </citation>
    <scope>NUCLEOTIDE SEQUENCE [LARGE SCALE GENOMIC DNA]</scope>
    <source>
        <strain evidence="1">Soda lake</strain>
    </source>
</reference>
<dbReference type="KEGG" id="vg:80519345"/>
<dbReference type="RefSeq" id="YP_010782581.1">
    <property type="nucleotide sequence ID" value="NC_075039.1"/>
</dbReference>
<proteinExistence type="predicted"/>
<dbReference type="InterPro" id="IPR051710">
    <property type="entry name" value="Phosphatase_SH3-domain"/>
</dbReference>
<dbReference type="SUPFAM" id="SSF53254">
    <property type="entry name" value="Phosphoglycerate mutase-like"/>
    <property type="match status" value="1"/>
</dbReference>
<reference evidence="1" key="1">
    <citation type="submission" date="2017-01" db="EMBL/GenBank/DDBJ databases">
        <authorList>
            <person name="Assis F.L."/>
            <person name="Abrahao J.S."/>
            <person name="Silva L."/>
            <person name="Khalil J.B."/>
            <person name="Rodrigues R."/>
            <person name="Silva L.S."/>
            <person name="Arantes T."/>
            <person name="Boratto P."/>
            <person name="Andrade M."/>
            <person name="Kroon E.G."/>
            <person name="Ribeiro B."/>
            <person name="Bergier I."/>
            <person name="Seligmann H."/>
            <person name="Ghigo E."/>
            <person name="Colson P."/>
            <person name="Levasseur A."/>
            <person name="Raoult D."/>
            <person name="Scola B.L."/>
        </authorList>
    </citation>
    <scope>NUCLEOTIDE SEQUENCE</scope>
    <source>
        <strain evidence="1">Soda lake</strain>
    </source>
</reference>